<dbReference type="Proteomes" id="UP000499080">
    <property type="component" value="Unassembled WGS sequence"/>
</dbReference>
<protein>
    <submittedName>
        <fullName evidence="1">Uncharacterized protein</fullName>
    </submittedName>
</protein>
<proteinExistence type="predicted"/>
<evidence type="ECO:0000313" key="2">
    <source>
        <dbReference type="Proteomes" id="UP000499080"/>
    </source>
</evidence>
<name>A0A4Y2IH78_ARAVE</name>
<evidence type="ECO:0000313" key="1">
    <source>
        <dbReference type="EMBL" id="GBM76910.1"/>
    </source>
</evidence>
<keyword evidence="2" id="KW-1185">Reference proteome</keyword>
<dbReference type="AlphaFoldDB" id="A0A4Y2IH78"/>
<comment type="caution">
    <text evidence="1">The sequence shown here is derived from an EMBL/GenBank/DDBJ whole genome shotgun (WGS) entry which is preliminary data.</text>
</comment>
<gene>
    <name evidence="1" type="ORF">AVEN_239756-2_1</name>
</gene>
<sequence>TITQEQTAKMRLAQCAILFLCLTLVVGSKLAALSKFKWKSKIAKLLLMSSLHKKIIFIVPIPFPLPSNHGGKSFYMESPHPMMFPMPMMMD</sequence>
<reference evidence="1 2" key="1">
    <citation type="journal article" date="2019" name="Sci. Rep.">
        <title>Orb-weaving spider Araneus ventricosus genome elucidates the spidroin gene catalogue.</title>
        <authorList>
            <person name="Kono N."/>
            <person name="Nakamura H."/>
            <person name="Ohtoshi R."/>
            <person name="Moran D.A.P."/>
            <person name="Shinohara A."/>
            <person name="Yoshida Y."/>
            <person name="Fujiwara M."/>
            <person name="Mori M."/>
            <person name="Tomita M."/>
            <person name="Arakawa K."/>
        </authorList>
    </citation>
    <scope>NUCLEOTIDE SEQUENCE [LARGE SCALE GENOMIC DNA]</scope>
</reference>
<dbReference type="EMBL" id="BGPR01002652">
    <property type="protein sequence ID" value="GBM76910.1"/>
    <property type="molecule type" value="Genomic_DNA"/>
</dbReference>
<accession>A0A4Y2IH78</accession>
<feature type="non-terminal residue" evidence="1">
    <location>
        <position position="1"/>
    </location>
</feature>
<organism evidence="1 2">
    <name type="scientific">Araneus ventricosus</name>
    <name type="common">Orbweaver spider</name>
    <name type="synonym">Epeira ventricosa</name>
    <dbReference type="NCBI Taxonomy" id="182803"/>
    <lineage>
        <taxon>Eukaryota</taxon>
        <taxon>Metazoa</taxon>
        <taxon>Ecdysozoa</taxon>
        <taxon>Arthropoda</taxon>
        <taxon>Chelicerata</taxon>
        <taxon>Arachnida</taxon>
        <taxon>Araneae</taxon>
        <taxon>Araneomorphae</taxon>
        <taxon>Entelegynae</taxon>
        <taxon>Araneoidea</taxon>
        <taxon>Araneidae</taxon>
        <taxon>Araneus</taxon>
    </lineage>
</organism>